<feature type="compositionally biased region" description="Polar residues" evidence="8">
    <location>
        <begin position="443"/>
        <end position="455"/>
    </location>
</feature>
<evidence type="ECO:0000256" key="6">
    <source>
        <dbReference type="ARBA" id="ARBA00023125"/>
    </source>
</evidence>
<dbReference type="Proteomes" id="UP000822688">
    <property type="component" value="Chromosome 8"/>
</dbReference>
<protein>
    <recommendedName>
        <fullName evidence="11">Embryonic stem cell-specific 5-hydroxymethylcytosine-binding protein</fullName>
    </recommendedName>
</protein>
<comment type="caution">
    <text evidence="9">The sequence shown here is derived from an EMBL/GenBank/DDBJ whole genome shotgun (WGS) entry which is preliminary data.</text>
</comment>
<feature type="compositionally biased region" description="Basic and acidic residues" evidence="8">
    <location>
        <begin position="416"/>
        <end position="427"/>
    </location>
</feature>
<dbReference type="GO" id="GO:0016829">
    <property type="term" value="F:lyase activity"/>
    <property type="evidence" value="ECO:0007669"/>
    <property type="project" value="UniProtKB-KW"/>
</dbReference>
<dbReference type="InterPro" id="IPR036590">
    <property type="entry name" value="SRAP-like"/>
</dbReference>
<name>A0A8T0H3A9_CERPU</name>
<feature type="region of interest" description="Disordered" evidence="8">
    <location>
        <begin position="251"/>
        <end position="294"/>
    </location>
</feature>
<dbReference type="Pfam" id="PF02586">
    <property type="entry name" value="SRAP"/>
    <property type="match status" value="1"/>
</dbReference>
<evidence type="ECO:0000256" key="4">
    <source>
        <dbReference type="ARBA" id="ARBA00022801"/>
    </source>
</evidence>
<keyword evidence="4" id="KW-0378">Hydrolase</keyword>
<keyword evidence="7" id="KW-0456">Lyase</keyword>
<dbReference type="GO" id="GO:0106300">
    <property type="term" value="P:protein-DNA covalent cross-linking repair"/>
    <property type="evidence" value="ECO:0007669"/>
    <property type="project" value="InterPro"/>
</dbReference>
<evidence type="ECO:0000256" key="2">
    <source>
        <dbReference type="ARBA" id="ARBA00022670"/>
    </source>
</evidence>
<evidence type="ECO:0000313" key="10">
    <source>
        <dbReference type="Proteomes" id="UP000822688"/>
    </source>
</evidence>
<evidence type="ECO:0000256" key="3">
    <source>
        <dbReference type="ARBA" id="ARBA00022763"/>
    </source>
</evidence>
<evidence type="ECO:0000256" key="1">
    <source>
        <dbReference type="ARBA" id="ARBA00008136"/>
    </source>
</evidence>
<keyword evidence="10" id="KW-1185">Reference proteome</keyword>
<dbReference type="EMBL" id="CM026429">
    <property type="protein sequence ID" value="KAG0563582.1"/>
    <property type="molecule type" value="Genomic_DNA"/>
</dbReference>
<keyword evidence="2" id="KW-0645">Protease</keyword>
<evidence type="ECO:0000313" key="9">
    <source>
        <dbReference type="EMBL" id="KAG0563582.1"/>
    </source>
</evidence>
<keyword evidence="6" id="KW-0238">DNA-binding</keyword>
<dbReference type="PANTHER" id="PTHR13604">
    <property type="entry name" value="DC12-RELATED"/>
    <property type="match status" value="1"/>
</dbReference>
<dbReference type="SUPFAM" id="SSF143081">
    <property type="entry name" value="BB1717-like"/>
    <property type="match status" value="1"/>
</dbReference>
<proteinExistence type="inferred from homology"/>
<feature type="compositionally biased region" description="Basic and acidic residues" evidence="8">
    <location>
        <begin position="367"/>
        <end position="382"/>
    </location>
</feature>
<feature type="compositionally biased region" description="Polar residues" evidence="8">
    <location>
        <begin position="330"/>
        <end position="341"/>
    </location>
</feature>
<accession>A0A8T0H3A9</accession>
<sequence>MCGRARCTVRVDSVGAACGFRAPLRAVNADRYQPSYNVAPGAHMPVVRHDGAGDAREPVVHCMRWGLVPSFTKKSERPDFFRMFNARSESVHEKTSFRRLLAKNRCLATLEGFYEWKKDGKQKQPYYVHMEDGHPLVFAALYDTWESPEGETMYTFTILTTRASKRLEWLHDRMPVILKSQDAIDSWLNSELSEDSIHKLTQPYESPDLTWYPVTPAMGRPAFNGPECVEEIKPKVASESKIAQMFGKQLAHQNTGPADKGMSPSPERRVSPYPNKGMSPNSDKGMSPDFRDGDYLNEEDFKALLAGMEPDQDVTKAVSHPEGPVDRSKTSALSNDSSSLKEQLHEDPRPHQDKDTETPGPSPQLVKSEEENHSPHANKEEESATLGRTHGPTSVKISPVSTPVKPQARKASPAAKDNDSKRQRTTDTSKLTSKTALDAGAKQKQSNLLGFFSKQ</sequence>
<evidence type="ECO:0000256" key="7">
    <source>
        <dbReference type="ARBA" id="ARBA00023239"/>
    </source>
</evidence>
<evidence type="ECO:0008006" key="11">
    <source>
        <dbReference type="Google" id="ProtNLM"/>
    </source>
</evidence>
<dbReference type="InterPro" id="IPR003738">
    <property type="entry name" value="SRAP"/>
</dbReference>
<organism evidence="9 10">
    <name type="scientific">Ceratodon purpureus</name>
    <name type="common">Fire moss</name>
    <name type="synonym">Dicranum purpureum</name>
    <dbReference type="NCBI Taxonomy" id="3225"/>
    <lineage>
        <taxon>Eukaryota</taxon>
        <taxon>Viridiplantae</taxon>
        <taxon>Streptophyta</taxon>
        <taxon>Embryophyta</taxon>
        <taxon>Bryophyta</taxon>
        <taxon>Bryophytina</taxon>
        <taxon>Bryopsida</taxon>
        <taxon>Dicranidae</taxon>
        <taxon>Pseudoditrichales</taxon>
        <taxon>Ditrichaceae</taxon>
        <taxon>Ceratodon</taxon>
    </lineage>
</organism>
<keyword evidence="5" id="KW-0190">Covalent protein-DNA linkage</keyword>
<dbReference type="GO" id="GO:0008233">
    <property type="term" value="F:peptidase activity"/>
    <property type="evidence" value="ECO:0007669"/>
    <property type="project" value="UniProtKB-KW"/>
</dbReference>
<reference evidence="9" key="1">
    <citation type="submission" date="2020-06" db="EMBL/GenBank/DDBJ databases">
        <title>WGS assembly of Ceratodon purpureus strain R40.</title>
        <authorList>
            <person name="Carey S.B."/>
            <person name="Jenkins J."/>
            <person name="Shu S."/>
            <person name="Lovell J.T."/>
            <person name="Sreedasyam A."/>
            <person name="Maumus F."/>
            <person name="Tiley G.P."/>
            <person name="Fernandez-Pozo N."/>
            <person name="Barry K."/>
            <person name="Chen C."/>
            <person name="Wang M."/>
            <person name="Lipzen A."/>
            <person name="Daum C."/>
            <person name="Saski C.A."/>
            <person name="Payton A.C."/>
            <person name="Mcbreen J.C."/>
            <person name="Conrad R.E."/>
            <person name="Kollar L.M."/>
            <person name="Olsson S."/>
            <person name="Huttunen S."/>
            <person name="Landis J.B."/>
            <person name="Wickett N.J."/>
            <person name="Johnson M.G."/>
            <person name="Rensing S.A."/>
            <person name="Grimwood J."/>
            <person name="Schmutz J."/>
            <person name="Mcdaniel S.F."/>
        </authorList>
    </citation>
    <scope>NUCLEOTIDE SEQUENCE</scope>
    <source>
        <strain evidence="9">R40</strain>
    </source>
</reference>
<comment type="similarity">
    <text evidence="1">Belongs to the SOS response-associated peptidase family.</text>
</comment>
<evidence type="ECO:0000256" key="5">
    <source>
        <dbReference type="ARBA" id="ARBA00023124"/>
    </source>
</evidence>
<gene>
    <name evidence="9" type="ORF">KC19_8G043000</name>
</gene>
<keyword evidence="3" id="KW-0227">DNA damage</keyword>
<dbReference type="AlphaFoldDB" id="A0A8T0H3A9"/>
<dbReference type="PANTHER" id="PTHR13604:SF0">
    <property type="entry name" value="ABASIC SITE PROCESSING PROTEIN HMCES"/>
    <property type="match status" value="1"/>
</dbReference>
<dbReference type="GO" id="GO:0003697">
    <property type="term" value="F:single-stranded DNA binding"/>
    <property type="evidence" value="ECO:0007669"/>
    <property type="project" value="InterPro"/>
</dbReference>
<feature type="compositionally biased region" description="Basic and acidic residues" evidence="8">
    <location>
        <begin position="342"/>
        <end position="357"/>
    </location>
</feature>
<evidence type="ECO:0000256" key="8">
    <source>
        <dbReference type="SAM" id="MobiDB-lite"/>
    </source>
</evidence>
<feature type="compositionally biased region" description="Polar residues" evidence="8">
    <location>
        <begin position="391"/>
        <end position="401"/>
    </location>
</feature>
<dbReference type="Gene3D" id="3.90.1680.10">
    <property type="entry name" value="SOS response associated peptidase-like"/>
    <property type="match status" value="1"/>
</dbReference>
<feature type="region of interest" description="Disordered" evidence="8">
    <location>
        <begin position="313"/>
        <end position="455"/>
    </location>
</feature>
<dbReference type="GO" id="GO:0006508">
    <property type="term" value="P:proteolysis"/>
    <property type="evidence" value="ECO:0007669"/>
    <property type="project" value="UniProtKB-KW"/>
</dbReference>